<dbReference type="InterPro" id="IPR027417">
    <property type="entry name" value="P-loop_NTPase"/>
</dbReference>
<dbReference type="RefSeq" id="WP_160765436.1">
    <property type="nucleotide sequence ID" value="NZ_WUPT01000003.1"/>
</dbReference>
<dbReference type="Gene3D" id="3.40.50.300">
    <property type="entry name" value="P-loop containing nucleotide triphosphate hydrolases"/>
    <property type="match status" value="1"/>
</dbReference>
<dbReference type="Pfam" id="PF00350">
    <property type="entry name" value="Dynamin_N"/>
    <property type="match status" value="1"/>
</dbReference>
<dbReference type="SUPFAM" id="SSF52540">
    <property type="entry name" value="P-loop containing nucleoside triphosphate hydrolases"/>
    <property type="match status" value="1"/>
</dbReference>
<feature type="domain" description="Dynamin N-terminal" evidence="1">
    <location>
        <begin position="45"/>
        <end position="176"/>
    </location>
</feature>
<proteinExistence type="predicted"/>
<dbReference type="PANTHER" id="PTHR43681:SF1">
    <property type="entry name" value="SARCALUMENIN"/>
    <property type="match status" value="1"/>
</dbReference>
<reference evidence="2 3" key="1">
    <citation type="submission" date="2019-12" db="EMBL/GenBank/DDBJ databases">
        <authorList>
            <person name="Lee S.D."/>
        </authorList>
    </citation>
    <scope>NUCLEOTIDE SEQUENCE [LARGE SCALE GENOMIC DNA]</scope>
    <source>
        <strain evidence="2 3">GH1-50</strain>
    </source>
</reference>
<dbReference type="PANTHER" id="PTHR43681">
    <property type="entry name" value="TRANSMEMBRANE GTPASE FZO"/>
    <property type="match status" value="1"/>
</dbReference>
<keyword evidence="3" id="KW-1185">Reference proteome</keyword>
<dbReference type="InterPro" id="IPR051943">
    <property type="entry name" value="TRAFAC_Dynamin-like_GTPase"/>
</dbReference>
<gene>
    <name evidence="2" type="ORF">GQ651_16865</name>
</gene>
<evidence type="ECO:0000313" key="3">
    <source>
        <dbReference type="Proteomes" id="UP000480350"/>
    </source>
</evidence>
<dbReference type="EMBL" id="WUPT01000003">
    <property type="protein sequence ID" value="MXQ09520.1"/>
    <property type="molecule type" value="Genomic_DNA"/>
</dbReference>
<protein>
    <recommendedName>
        <fullName evidence="1">Dynamin N-terminal domain-containing protein</fullName>
    </recommendedName>
</protein>
<reference evidence="2 3" key="2">
    <citation type="submission" date="2020-03" db="EMBL/GenBank/DDBJ databases">
        <title>Kangsaoukella pontilimi gen. nov., sp. nov., a new member of the family Rhodobacteraceae isolated from a tidal mudflat.</title>
        <authorList>
            <person name="Kim I.S."/>
        </authorList>
    </citation>
    <scope>NUCLEOTIDE SEQUENCE [LARGE SCALE GENOMIC DNA]</scope>
    <source>
        <strain evidence="2 3">GH1-50</strain>
    </source>
</reference>
<sequence>MNEHEYPDAEIDGDFDVIEAGEPAAPRAPAPLAADDTGTGKPRLCLMGEFSAGKSTLSNLLLGEAALPVNVTATQLPPIWISHGDEAPYRVDLDGEEYELDLERLTDVSVEDTSHIRIFRDAPFLEHCDLIDMPGISDPNMDADVWQRVLPMADMIVWCTHATQAWRQSEAAVWNTIAPGLQARSLLLLTRMDKILSERDRARVVKRVGRETKGLFHGLFPISLTRAMAAGDDAGKWAESGAADFEEALLAQLGAIAEGRADAAAEAAAAATPDRVVMPARIRPRPLAARRTARTSGHDAA</sequence>
<name>A0A7C9MY16_9RHOB</name>
<comment type="caution">
    <text evidence="2">The sequence shown here is derived from an EMBL/GenBank/DDBJ whole genome shotgun (WGS) entry which is preliminary data.</text>
</comment>
<dbReference type="InterPro" id="IPR045063">
    <property type="entry name" value="Dynamin_N"/>
</dbReference>
<evidence type="ECO:0000259" key="1">
    <source>
        <dbReference type="Pfam" id="PF00350"/>
    </source>
</evidence>
<dbReference type="AlphaFoldDB" id="A0A7C9MY16"/>
<accession>A0A7C9MY16</accession>
<dbReference type="Proteomes" id="UP000480350">
    <property type="component" value="Unassembled WGS sequence"/>
</dbReference>
<evidence type="ECO:0000313" key="2">
    <source>
        <dbReference type="EMBL" id="MXQ09520.1"/>
    </source>
</evidence>
<organism evidence="2 3">
    <name type="scientific">Kangsaoukella pontilimi</name>
    <dbReference type="NCBI Taxonomy" id="2691042"/>
    <lineage>
        <taxon>Bacteria</taxon>
        <taxon>Pseudomonadati</taxon>
        <taxon>Pseudomonadota</taxon>
        <taxon>Alphaproteobacteria</taxon>
        <taxon>Rhodobacterales</taxon>
        <taxon>Paracoccaceae</taxon>
        <taxon>Kangsaoukella</taxon>
    </lineage>
</organism>